<accession>A0A4R0XKE1</accession>
<organism evidence="1 2">
    <name type="scientific">Paraburkholderia steynii</name>
    <dbReference type="NCBI Taxonomy" id="1245441"/>
    <lineage>
        <taxon>Bacteria</taxon>
        <taxon>Pseudomonadati</taxon>
        <taxon>Pseudomonadota</taxon>
        <taxon>Betaproteobacteria</taxon>
        <taxon>Burkholderiales</taxon>
        <taxon>Burkholderiaceae</taxon>
        <taxon>Paraburkholderia</taxon>
    </lineage>
</organism>
<dbReference type="AlphaFoldDB" id="A0A4R0XKE1"/>
<gene>
    <name evidence="1" type="ORF">BZM27_05960</name>
</gene>
<evidence type="ECO:0000313" key="2">
    <source>
        <dbReference type="Proteomes" id="UP000294200"/>
    </source>
</evidence>
<proteinExistence type="predicted"/>
<protein>
    <submittedName>
        <fullName evidence="1">Uncharacterized protein</fullName>
    </submittedName>
</protein>
<evidence type="ECO:0000313" key="1">
    <source>
        <dbReference type="EMBL" id="TCG09345.1"/>
    </source>
</evidence>
<keyword evidence="2" id="KW-1185">Reference proteome</keyword>
<reference evidence="1 2" key="1">
    <citation type="submission" date="2017-02" db="EMBL/GenBank/DDBJ databases">
        <title>Paraburkholderia sophoroidis sp. nov. and Paraburkholderia steynii sp. nov. rhizobial symbionts of the fynbos legume Hypocalyptus sophoroides.</title>
        <authorList>
            <person name="Steenkamp E.T."/>
            <person name="Beukes C.W."/>
            <person name="Van Zyl E."/>
            <person name="Avontuur J."/>
            <person name="Chan W.Y."/>
            <person name="Hassen A."/>
            <person name="Palmer M."/>
            <person name="Mthombeni L."/>
            <person name="Phalane F."/>
            <person name="Sereme K."/>
            <person name="Venter S.N."/>
        </authorList>
    </citation>
    <scope>NUCLEOTIDE SEQUENCE [LARGE SCALE GENOMIC DNA]</scope>
    <source>
        <strain evidence="1 2">HC1.1ba</strain>
    </source>
</reference>
<comment type="caution">
    <text evidence="1">The sequence shown here is derived from an EMBL/GenBank/DDBJ whole genome shotgun (WGS) entry which is preliminary data.</text>
</comment>
<dbReference type="Proteomes" id="UP000294200">
    <property type="component" value="Unassembled WGS sequence"/>
</dbReference>
<sequence>MTVYYLAQADNGRITLDRECHGSLIKAITVNDPPIIRREIDGEMVDCPQYWESYAEARQQVNASEFDHVRGEGYFARKQ</sequence>
<name>A0A4R0XKE1_9BURK</name>
<dbReference type="EMBL" id="MWML01000013">
    <property type="protein sequence ID" value="TCG09345.1"/>
    <property type="molecule type" value="Genomic_DNA"/>
</dbReference>